<feature type="domain" description="DUF5689" evidence="1">
    <location>
        <begin position="33"/>
        <end position="240"/>
    </location>
</feature>
<dbReference type="EMBL" id="JACWMY010000008">
    <property type="protein sequence ID" value="MBD1365428.1"/>
    <property type="molecule type" value="Genomic_DNA"/>
</dbReference>
<dbReference type="Pfam" id="PF18942">
    <property type="entry name" value="DUF5689"/>
    <property type="match status" value="1"/>
</dbReference>
<keyword evidence="3" id="KW-1185">Reference proteome</keyword>
<proteinExistence type="predicted"/>
<evidence type="ECO:0000313" key="3">
    <source>
        <dbReference type="Proteomes" id="UP000606600"/>
    </source>
</evidence>
<sequence>MKKIYLYLAALGIIAVAGCKKHDYAEGTLSPIIAVVDMKALYKGADVTLTTDNMSGAKEIVGVVISNAASGNSPAGILVVQNNRRNAIRGIAIDVGAAASNYVPGDSVMVQITGATLSKINGSMRLKGLTDAAITKVASNKAITVQAVPSGRIIASPDVYESTLVTISSAITEPEPQAGETYAGDKTINDGFGRVTLHTEATANFSTASLPFSANFTGIPFANITAADTTIQVWPRTIDDMFALAVIKPSPVIITGYLTDPTGGDANQEYIQLMATRDIDFAVTNFAIVTCNNAGTNPAPATGWAVGGARSYKINLTSGTVKKGKFFYVGGNKNIWGLGSTDISAANWISSTQYSTVNGAGFGTATANLLANSGNVAGISVFAGTTVDATTVPLDIIMYGGNGTVYAAGPPEIGYRITNTDYYSTINPVTRQNQAFYGGGTNKSKLTLPATGNFSALGGVYDAVTGRWISGRTVTSIPLTLTSPLSTIETGTGFTSVQN</sequence>
<accession>A0ABR7WSZ5</accession>
<protein>
    <recommendedName>
        <fullName evidence="1">DUF5689 domain-containing protein</fullName>
    </recommendedName>
</protein>
<comment type="caution">
    <text evidence="2">The sequence shown here is derived from an EMBL/GenBank/DDBJ whole genome shotgun (WGS) entry which is preliminary data.</text>
</comment>
<name>A0ABR7WSZ5_9SPHI</name>
<dbReference type="Proteomes" id="UP000606600">
    <property type="component" value="Unassembled WGS sequence"/>
</dbReference>
<evidence type="ECO:0000313" key="2">
    <source>
        <dbReference type="EMBL" id="MBD1365428.1"/>
    </source>
</evidence>
<gene>
    <name evidence="2" type="ORF">IDJ77_16560</name>
</gene>
<evidence type="ECO:0000259" key="1">
    <source>
        <dbReference type="Pfam" id="PF18942"/>
    </source>
</evidence>
<reference evidence="2 3" key="1">
    <citation type="submission" date="2020-09" db="EMBL/GenBank/DDBJ databases">
        <title>Novel species of Mucilaginibacter isolated from a glacier on the Tibetan Plateau.</title>
        <authorList>
            <person name="Liu Q."/>
            <person name="Xin Y.-H."/>
        </authorList>
    </citation>
    <scope>NUCLEOTIDE SEQUENCE [LARGE SCALE GENOMIC DNA]</scope>
    <source>
        <strain evidence="2 3">ZT4R22</strain>
    </source>
</reference>
<dbReference type="RefSeq" id="WP_191190085.1">
    <property type="nucleotide sequence ID" value="NZ_JACWMY010000008.1"/>
</dbReference>
<dbReference type="PROSITE" id="PS51257">
    <property type="entry name" value="PROKAR_LIPOPROTEIN"/>
    <property type="match status" value="1"/>
</dbReference>
<dbReference type="InterPro" id="IPR043744">
    <property type="entry name" value="DUF5689"/>
</dbReference>
<organism evidence="2 3">
    <name type="scientific">Mucilaginibacter pankratovii</name>
    <dbReference type="NCBI Taxonomy" id="2772110"/>
    <lineage>
        <taxon>Bacteria</taxon>
        <taxon>Pseudomonadati</taxon>
        <taxon>Bacteroidota</taxon>
        <taxon>Sphingobacteriia</taxon>
        <taxon>Sphingobacteriales</taxon>
        <taxon>Sphingobacteriaceae</taxon>
        <taxon>Mucilaginibacter</taxon>
    </lineage>
</organism>